<dbReference type="Pfam" id="PF00250">
    <property type="entry name" value="Forkhead"/>
    <property type="match status" value="1"/>
</dbReference>
<dbReference type="SMART" id="SM00339">
    <property type="entry name" value="FH"/>
    <property type="match status" value="1"/>
</dbReference>
<dbReference type="InterPro" id="IPR001766">
    <property type="entry name" value="Fork_head_dom"/>
</dbReference>
<feature type="compositionally biased region" description="Low complexity" evidence="4">
    <location>
        <begin position="351"/>
        <end position="370"/>
    </location>
</feature>
<feature type="compositionally biased region" description="Polar residues" evidence="4">
    <location>
        <begin position="494"/>
        <end position="513"/>
    </location>
</feature>
<feature type="region of interest" description="Disordered" evidence="4">
    <location>
        <begin position="395"/>
        <end position="438"/>
    </location>
</feature>
<dbReference type="InterPro" id="IPR018122">
    <property type="entry name" value="TF_fork_head_CS_1"/>
</dbReference>
<dbReference type="GO" id="GO:0000981">
    <property type="term" value="F:DNA-binding transcription factor activity, RNA polymerase II-specific"/>
    <property type="evidence" value="ECO:0007669"/>
    <property type="project" value="TreeGrafter"/>
</dbReference>
<dbReference type="OrthoDB" id="5954824at2759"/>
<dbReference type="PANTHER" id="PTHR11829:SF343">
    <property type="entry name" value="FORK-HEAD DOMAIN-CONTAINING PROTEIN"/>
    <property type="match status" value="1"/>
</dbReference>
<feature type="compositionally biased region" description="Low complexity" evidence="4">
    <location>
        <begin position="1236"/>
        <end position="1254"/>
    </location>
</feature>
<dbReference type="AlphaFoldDB" id="A0A061AE79"/>
<name>A0A061AE79_RHOTO</name>
<dbReference type="SUPFAM" id="SSF46785">
    <property type="entry name" value="Winged helix' DNA-binding domain"/>
    <property type="match status" value="1"/>
</dbReference>
<reference evidence="6" key="1">
    <citation type="journal article" date="2014" name="Genome Announc.">
        <title>Draft genome sequence of Rhodosporidium toruloides CECT1137, an oleaginous yeast of biotechnological interest.</title>
        <authorList>
            <person name="Morin N."/>
            <person name="Calcas X."/>
            <person name="Devillers H."/>
            <person name="Durrens P."/>
            <person name="Sherman D.J."/>
            <person name="Nicaud J.-M."/>
            <person name="Neuveglise C."/>
        </authorList>
    </citation>
    <scope>NUCLEOTIDE SEQUENCE</scope>
    <source>
        <strain evidence="6">CECT1137</strain>
    </source>
</reference>
<feature type="domain" description="Fork-head" evidence="5">
    <location>
        <begin position="656"/>
        <end position="750"/>
    </location>
</feature>
<dbReference type="CDD" id="cd20035">
    <property type="entry name" value="FH_FOXQ2-like"/>
    <property type="match status" value="1"/>
</dbReference>
<feature type="compositionally biased region" description="Polar residues" evidence="4">
    <location>
        <begin position="33"/>
        <end position="42"/>
    </location>
</feature>
<keyword evidence="1 3" id="KW-0238">DNA-binding</keyword>
<dbReference type="GO" id="GO:0000978">
    <property type="term" value="F:RNA polymerase II cis-regulatory region sequence-specific DNA binding"/>
    <property type="evidence" value="ECO:0007669"/>
    <property type="project" value="TreeGrafter"/>
</dbReference>
<evidence type="ECO:0000313" key="6">
    <source>
        <dbReference type="EMBL" id="CDR35874.1"/>
    </source>
</evidence>
<evidence type="ECO:0000256" key="1">
    <source>
        <dbReference type="ARBA" id="ARBA00023125"/>
    </source>
</evidence>
<dbReference type="PROSITE" id="PS00658">
    <property type="entry name" value="FORK_HEAD_2"/>
    <property type="match status" value="1"/>
</dbReference>
<dbReference type="Gene3D" id="1.10.10.10">
    <property type="entry name" value="Winged helix-like DNA-binding domain superfamily/Winged helix DNA-binding domain"/>
    <property type="match status" value="1"/>
</dbReference>
<dbReference type="InterPro" id="IPR030456">
    <property type="entry name" value="TF_fork_head_CS_2"/>
</dbReference>
<dbReference type="PROSITE" id="PS50039">
    <property type="entry name" value="FORK_HEAD_3"/>
    <property type="match status" value="1"/>
</dbReference>
<dbReference type="GO" id="GO:0005634">
    <property type="term" value="C:nucleus"/>
    <property type="evidence" value="ECO:0007669"/>
    <property type="project" value="UniProtKB-SubCell"/>
</dbReference>
<feature type="region of interest" description="Disordered" evidence="4">
    <location>
        <begin position="943"/>
        <end position="962"/>
    </location>
</feature>
<feature type="region of interest" description="Disordered" evidence="4">
    <location>
        <begin position="583"/>
        <end position="646"/>
    </location>
</feature>
<feature type="region of interest" description="Disordered" evidence="4">
    <location>
        <begin position="1"/>
        <end position="91"/>
    </location>
</feature>
<dbReference type="EMBL" id="LK052936">
    <property type="protein sequence ID" value="CDR35874.1"/>
    <property type="molecule type" value="Genomic_DNA"/>
</dbReference>
<dbReference type="PANTHER" id="PTHR11829">
    <property type="entry name" value="FORKHEAD BOX PROTEIN"/>
    <property type="match status" value="1"/>
</dbReference>
<feature type="region of interest" description="Disordered" evidence="4">
    <location>
        <begin position="527"/>
        <end position="563"/>
    </location>
</feature>
<evidence type="ECO:0000256" key="3">
    <source>
        <dbReference type="PROSITE-ProRule" id="PRU00089"/>
    </source>
</evidence>
<feature type="compositionally biased region" description="Low complexity" evidence="4">
    <location>
        <begin position="760"/>
        <end position="796"/>
    </location>
</feature>
<feature type="compositionally biased region" description="Basic and acidic residues" evidence="4">
    <location>
        <begin position="1070"/>
        <end position="1080"/>
    </location>
</feature>
<organism evidence="6">
    <name type="scientific">Rhodotorula toruloides</name>
    <name type="common">Yeast</name>
    <name type="synonym">Rhodosporidium toruloides</name>
    <dbReference type="NCBI Taxonomy" id="5286"/>
    <lineage>
        <taxon>Eukaryota</taxon>
        <taxon>Fungi</taxon>
        <taxon>Dikarya</taxon>
        <taxon>Basidiomycota</taxon>
        <taxon>Pucciniomycotina</taxon>
        <taxon>Microbotryomycetes</taxon>
        <taxon>Sporidiobolales</taxon>
        <taxon>Sporidiobolaceae</taxon>
        <taxon>Rhodotorula</taxon>
    </lineage>
</organism>
<dbReference type="PRINTS" id="PR00053">
    <property type="entry name" value="FORKHEAD"/>
</dbReference>
<dbReference type="InterPro" id="IPR047519">
    <property type="entry name" value="FH_FOXQ2-like"/>
</dbReference>
<comment type="subcellular location">
    <subcellularLocation>
        <location evidence="3">Nucleus</location>
    </subcellularLocation>
</comment>
<dbReference type="InterPro" id="IPR036390">
    <property type="entry name" value="WH_DNA-bd_sf"/>
</dbReference>
<feature type="compositionally biased region" description="Low complexity" evidence="4">
    <location>
        <begin position="1037"/>
        <end position="1052"/>
    </location>
</feature>
<feature type="compositionally biased region" description="Polar residues" evidence="4">
    <location>
        <begin position="803"/>
        <end position="812"/>
    </location>
</feature>
<feature type="region of interest" description="Disordered" evidence="4">
    <location>
        <begin position="268"/>
        <end position="383"/>
    </location>
</feature>
<keyword evidence="2 3" id="KW-0539">Nucleus</keyword>
<feature type="region of interest" description="Disordered" evidence="4">
    <location>
        <begin position="750"/>
        <end position="833"/>
    </location>
</feature>
<evidence type="ECO:0000259" key="5">
    <source>
        <dbReference type="PROSITE" id="PS50039"/>
    </source>
</evidence>
<feature type="region of interest" description="Disordered" evidence="4">
    <location>
        <begin position="1037"/>
        <end position="1135"/>
    </location>
</feature>
<sequence length="1254" mass="130984">MPSRALSSPAPPSSSAFGQSTPALVHRHAHLDASSSSPSTDVIATPSDRHDASYRTRNGKQGPRRSVRIRTSSNGLLDSSPQIGSGHNSSFFADSDHEALLELPTRSRATRKTAEAIALAASVPAPLSRASLSANVQPALDSVDALALAQAHGITPDQFEEAKQQVMRFLRTDPSGASAAAAIALPALPHDPRSHHVVDLHPQSSVSPVLASASTSFAASPAQAPVPWQQSLSRTPTTTNGLQAAFELESSATRARPRSAFDDVVARSVKRQKRDQGLSGEAAVRQWAQEDSSSSSEEDSAAGIASALVSRRVGGTPRNAGSPGAATPGAQDASPSVQGQRGMMDRFMQSQPAHAAAAPEATVPQVEVPPSTAGLPKPSSSAAATQMLDNAVEQRHPPVPEQPKTSPTFAHASPASPVRKTYPQHALISPRPSKPASSVLFSPDVARLLRSELDELEANELAGRKSLSPRKQVDRSSDIVVDDVFSSPYRRNASPFSSGGASRSRDIFSSSQENSAVKRARWTAFSSMNDAGPTSPSPSNGSLSMRAPSFCDSSPAASERGSIASRPHAFPASAAEQTHPASAPDFLYGAIPSSSPASSQHSEYIPARYSRSSPGPAARPRSDSSSTVSGDNKRPAPRRNDTYPIFVPPTTSAQQKPPFSYAALIGQALFSTPDLRMALADIYVWIMQTYPFFKKGDAGWQNSIRHNLSLNPCFIKTARGPDNPGKGCLWAIKPGTEDQFVNGDFVRKAGQAPGRKRTKGGSSSQQQTSGSSGSDSQTPPRSSKARSVAAATSAQPAPAPRQVTPSVASSRGDSPAPTVVSRTSSAQKAQTVQAPVTVAAFSPTPSVTSFRSLTPAAMSPPAHATQLQPPVQITYSIPRPASAASIQRVEPEQSLAAPASLARSHSSLGCLEHSAPVSAPAEQNEYRLAPPVMLERTASAPMLASRSAPGDLSAPPASPPRLQSTHSLYSNLHEPLLSVTMSPPTSVYHRLAGPYQPLSYGNSAAQNHRALALLASPEAPGIIAGRSGERTAATLLSVSTSSSPTAGPSSAPFLPAPHIFPGGSSRKRQRTDSEKGDRSLHGMLSPTALVHTQSPISSVRGGPRTPMSPVQDKLEPLADPEKKSTGRATGTRLLPSVNALANSDFDPFRSPPPSSNTGATIFGSAKYQLRSPSARLQAALSTPGNTKGRVPLGFSPSLATGASWERSTATTDSPAWGDLYDGDLGDHFGRRGAGGRTTSSSWPSPGTGVPHAVW</sequence>
<feature type="compositionally biased region" description="Low complexity" evidence="4">
    <location>
        <begin position="1"/>
        <end position="16"/>
    </location>
</feature>
<feature type="compositionally biased region" description="Polar residues" evidence="4">
    <location>
        <begin position="1199"/>
        <end position="1213"/>
    </location>
</feature>
<accession>A0A061AE79</accession>
<feature type="compositionally biased region" description="Polar residues" evidence="4">
    <location>
        <begin position="527"/>
        <end position="543"/>
    </location>
</feature>
<evidence type="ECO:0000256" key="4">
    <source>
        <dbReference type="SAM" id="MobiDB-lite"/>
    </source>
</evidence>
<dbReference type="FunFam" id="1.10.10.10:FF:000135">
    <property type="entry name" value="forkhead box protein G1"/>
    <property type="match status" value="1"/>
</dbReference>
<proteinExistence type="predicted"/>
<protein>
    <submittedName>
        <fullName evidence="6">RHTO0S01e09142g1_1</fullName>
    </submittedName>
</protein>
<gene>
    <name evidence="6" type="ORF">RHTO0S_01e09142g</name>
</gene>
<evidence type="ECO:0000256" key="2">
    <source>
        <dbReference type="ARBA" id="ARBA00023242"/>
    </source>
</evidence>
<feature type="region of interest" description="Disordered" evidence="4">
    <location>
        <begin position="1199"/>
        <end position="1254"/>
    </location>
</feature>
<feature type="compositionally biased region" description="Basic and acidic residues" evidence="4">
    <location>
        <begin position="1112"/>
        <end position="1124"/>
    </location>
</feature>
<dbReference type="InterPro" id="IPR036388">
    <property type="entry name" value="WH-like_DNA-bd_sf"/>
</dbReference>
<dbReference type="PROSITE" id="PS00657">
    <property type="entry name" value="FORK_HEAD_1"/>
    <property type="match status" value="1"/>
</dbReference>
<feature type="region of interest" description="Disordered" evidence="4">
    <location>
        <begin position="491"/>
        <end position="513"/>
    </location>
</feature>
<feature type="DNA-binding region" description="Fork-head" evidence="3">
    <location>
        <begin position="656"/>
        <end position="750"/>
    </location>
</feature>
<feature type="compositionally biased region" description="Basic and acidic residues" evidence="4">
    <location>
        <begin position="631"/>
        <end position="641"/>
    </location>
</feature>
<feature type="compositionally biased region" description="Low complexity" evidence="4">
    <location>
        <begin position="593"/>
        <end position="602"/>
    </location>
</feature>
<dbReference type="InterPro" id="IPR050211">
    <property type="entry name" value="FOX_domain-containing"/>
</dbReference>
<feature type="compositionally biased region" description="Polar residues" evidence="4">
    <location>
        <begin position="69"/>
        <end position="91"/>
    </location>
</feature>